<comment type="subcellular location">
    <subcellularLocation>
        <location evidence="1">Nucleus</location>
    </subcellularLocation>
</comment>
<dbReference type="PANTHER" id="PTHR44267">
    <property type="entry name" value="WD REPEAT-CONTAINING PROTEIN 43"/>
    <property type="match status" value="1"/>
</dbReference>
<reference evidence="8 9" key="1">
    <citation type="journal article" date="2018" name="Genome Biol. Evol.">
        <title>Multiple Roots of Fruiting Body Formation in Amoebozoa.</title>
        <authorList>
            <person name="Hillmann F."/>
            <person name="Forbes G."/>
            <person name="Novohradska S."/>
            <person name="Ferling I."/>
            <person name="Riege K."/>
            <person name="Groth M."/>
            <person name="Westermann M."/>
            <person name="Marz M."/>
            <person name="Spaller T."/>
            <person name="Winckler T."/>
            <person name="Schaap P."/>
            <person name="Glockner G."/>
        </authorList>
    </citation>
    <scope>NUCLEOTIDE SEQUENCE [LARGE SCALE GENOMIC DNA]</scope>
    <source>
        <strain evidence="8 9">Jena</strain>
    </source>
</reference>
<dbReference type="InterPro" id="IPR001680">
    <property type="entry name" value="WD40_rpt"/>
</dbReference>
<dbReference type="EMBL" id="MDYQ01000041">
    <property type="protein sequence ID" value="PRP85653.1"/>
    <property type="molecule type" value="Genomic_DNA"/>
</dbReference>
<dbReference type="InterPro" id="IPR015943">
    <property type="entry name" value="WD40/YVTN_repeat-like_dom_sf"/>
</dbReference>
<name>A0A2P6NNX4_9EUKA</name>
<dbReference type="InterPro" id="IPR052414">
    <property type="entry name" value="U3_snoRNA-assoc_WDR"/>
</dbReference>
<evidence type="ECO:0000256" key="5">
    <source>
        <dbReference type="SAM" id="MobiDB-lite"/>
    </source>
</evidence>
<accession>A0A2P6NNX4</accession>
<keyword evidence="9" id="KW-1185">Reference proteome</keyword>
<dbReference type="FunCoup" id="A0A2P6NNX4">
    <property type="interactions" value="119"/>
</dbReference>
<dbReference type="Pfam" id="PF00400">
    <property type="entry name" value="WD40"/>
    <property type="match status" value="2"/>
</dbReference>
<dbReference type="OrthoDB" id="30195at2759"/>
<dbReference type="Pfam" id="PF04003">
    <property type="entry name" value="Utp12"/>
    <property type="match status" value="1"/>
</dbReference>
<keyword evidence="2" id="KW-0539">Nucleus</keyword>
<evidence type="ECO:0000313" key="8">
    <source>
        <dbReference type="EMBL" id="PRP85663.1"/>
    </source>
</evidence>
<keyword evidence="4" id="KW-0853">WD repeat</keyword>
<dbReference type="InterPro" id="IPR036322">
    <property type="entry name" value="WD40_repeat_dom_sf"/>
</dbReference>
<dbReference type="Proteomes" id="UP000241769">
    <property type="component" value="Unassembled WGS sequence"/>
</dbReference>
<dbReference type="InParanoid" id="A0A2P6NNX4"/>
<organism evidence="8 9">
    <name type="scientific">Planoprotostelium fungivorum</name>
    <dbReference type="NCBI Taxonomy" id="1890364"/>
    <lineage>
        <taxon>Eukaryota</taxon>
        <taxon>Amoebozoa</taxon>
        <taxon>Evosea</taxon>
        <taxon>Variosea</taxon>
        <taxon>Cavosteliida</taxon>
        <taxon>Cavosteliaceae</taxon>
        <taxon>Planoprotostelium</taxon>
    </lineage>
</organism>
<feature type="region of interest" description="Disordered" evidence="5">
    <location>
        <begin position="510"/>
        <end position="563"/>
    </location>
</feature>
<feature type="compositionally biased region" description="Acidic residues" evidence="5">
    <location>
        <begin position="520"/>
        <end position="563"/>
    </location>
</feature>
<feature type="repeat" description="WD" evidence="4">
    <location>
        <begin position="95"/>
        <end position="136"/>
    </location>
</feature>
<dbReference type="GO" id="GO:0005730">
    <property type="term" value="C:nucleolus"/>
    <property type="evidence" value="ECO:0007669"/>
    <property type="project" value="TreeGrafter"/>
</dbReference>
<gene>
    <name evidence="7" type="ORF">PROFUN_06487</name>
    <name evidence="8" type="ORF">PROFUN_06497</name>
</gene>
<dbReference type="PROSITE" id="PS50294">
    <property type="entry name" value="WD_REPEATS_REGION"/>
    <property type="match status" value="2"/>
</dbReference>
<protein>
    <submittedName>
        <fullName evidence="8">WD repeat-containing protein 43</fullName>
    </submittedName>
</protein>
<dbReference type="SUPFAM" id="SSF50978">
    <property type="entry name" value="WD40 repeat-like"/>
    <property type="match status" value="1"/>
</dbReference>
<evidence type="ECO:0000313" key="9">
    <source>
        <dbReference type="Proteomes" id="UP000241769"/>
    </source>
</evidence>
<evidence type="ECO:0000256" key="2">
    <source>
        <dbReference type="ARBA" id="ARBA00023242"/>
    </source>
</evidence>
<dbReference type="PROSITE" id="PS50082">
    <property type="entry name" value="WD_REPEATS_2"/>
    <property type="match status" value="2"/>
</dbReference>
<dbReference type="AlphaFoldDB" id="A0A2P6NNX4"/>
<dbReference type="STRING" id="1890364.A0A2P6NNX4"/>
<evidence type="ECO:0000256" key="3">
    <source>
        <dbReference type="ARBA" id="ARBA00038335"/>
    </source>
</evidence>
<feature type="repeat" description="WD" evidence="4">
    <location>
        <begin position="177"/>
        <end position="218"/>
    </location>
</feature>
<dbReference type="InterPro" id="IPR007148">
    <property type="entry name" value="SSU_processome_Utp12"/>
</dbReference>
<comment type="caution">
    <text evidence="8">The sequence shown here is derived from an EMBL/GenBank/DDBJ whole genome shotgun (WGS) entry which is preliminary data.</text>
</comment>
<sequence length="563" mass="62534">MRIAAFDEKREFFAAIGADNRLALWNTLAGQLKKEFVEESQLADTYTCMAWAPAANKDVKENAIKGLRQSILAIGTASGGIIVWDLIQGKVVHYLEGHRAQVNHIIFSKNGEFLYSCSDDQFVIQWSLSTQAPVHKFKKDTQPLSRLALNHDETVLAVAGTVIKLIDLASKRIMKKLGGHSKSVTALHFSAEGEMLFSAANDRYVLVWDTAADSAVSTQLYSFISNTSTSDLDIVSVGNQTYHILGYTSSGPEVHVWECKYDVDPNAKRKPLAAACTIKQGAVHAAFSQDEYITLVKEAAGKFTFSTLKYKEKEDILKEVHEVAPKKVREKIEKEKQVKLVLPSDGKVAKSSFGKTEKSKTIQEELDAIQLKLQQETETTPDVIVADSLQNILQQALQKNDVNMINQILTVTKIHVIISTIMKLPNSCISELLLILVQKLEQGNNPHLLVWLRAIFQHHASFLISNGKLASQLEGLYVALSARISSYKKLCKLHGKLDVLLSQSKKFTNSIENGPTYEESSGDEDDDEEEDEEEETNGGVSEEEDSDHEESGVADEGEEMEDF</sequence>
<proteinExistence type="inferred from homology"/>
<evidence type="ECO:0000313" key="7">
    <source>
        <dbReference type="EMBL" id="PRP85653.1"/>
    </source>
</evidence>
<dbReference type="Gene3D" id="2.130.10.10">
    <property type="entry name" value="YVTN repeat-like/Quinoprotein amine dehydrogenase"/>
    <property type="match status" value="2"/>
</dbReference>
<dbReference type="GO" id="GO:0000462">
    <property type="term" value="P:maturation of SSU-rRNA from tricistronic rRNA transcript (SSU-rRNA, 5.8S rRNA, LSU-rRNA)"/>
    <property type="evidence" value="ECO:0007669"/>
    <property type="project" value="TreeGrafter"/>
</dbReference>
<dbReference type="PANTHER" id="PTHR44267:SF1">
    <property type="entry name" value="WD REPEAT-CONTAINING PROTEIN 43"/>
    <property type="match status" value="1"/>
</dbReference>
<dbReference type="EMBL" id="MDYQ01000041">
    <property type="protein sequence ID" value="PRP85663.1"/>
    <property type="molecule type" value="Genomic_DNA"/>
</dbReference>
<comment type="similarity">
    <text evidence="3">Belongs to the UTP5 family.</text>
</comment>
<evidence type="ECO:0000259" key="6">
    <source>
        <dbReference type="Pfam" id="PF04003"/>
    </source>
</evidence>
<feature type="domain" description="Small-subunit processome Utp12" evidence="6">
    <location>
        <begin position="400"/>
        <end position="502"/>
    </location>
</feature>
<evidence type="ECO:0000256" key="1">
    <source>
        <dbReference type="ARBA" id="ARBA00004123"/>
    </source>
</evidence>
<evidence type="ECO:0000256" key="4">
    <source>
        <dbReference type="PROSITE-ProRule" id="PRU00221"/>
    </source>
</evidence>
<dbReference type="SMART" id="SM00320">
    <property type="entry name" value="WD40"/>
    <property type="match status" value="4"/>
</dbReference>